<dbReference type="Gramene" id="ONK74754">
    <property type="protein sequence ID" value="ONK74754"/>
    <property type="gene ID" value="A4U43_C03F9810"/>
</dbReference>
<keyword evidence="4" id="KW-0735">Signal-anchor</keyword>
<evidence type="ECO:0000313" key="11">
    <source>
        <dbReference type="Proteomes" id="UP000243459"/>
    </source>
</evidence>
<dbReference type="PANTHER" id="PTHR32285">
    <property type="entry name" value="PROTEIN TRICHOME BIREFRINGENCE-LIKE 9-RELATED"/>
    <property type="match status" value="1"/>
</dbReference>
<keyword evidence="3" id="KW-0812">Transmembrane</keyword>
<dbReference type="InterPro" id="IPR025846">
    <property type="entry name" value="TBL_N"/>
</dbReference>
<dbReference type="PANTHER" id="PTHR32285:SF324">
    <property type="entry name" value="PROTEIN TRICHOME BIREFRINGENCE-LIKE 25"/>
    <property type="match status" value="1"/>
</dbReference>
<evidence type="ECO:0000256" key="6">
    <source>
        <dbReference type="ARBA" id="ARBA00023034"/>
    </source>
</evidence>
<keyword evidence="11" id="KW-1185">Reference proteome</keyword>
<evidence type="ECO:0000256" key="4">
    <source>
        <dbReference type="ARBA" id="ARBA00022968"/>
    </source>
</evidence>
<evidence type="ECO:0000259" key="8">
    <source>
        <dbReference type="Pfam" id="PF13839"/>
    </source>
</evidence>
<organism evidence="10 11">
    <name type="scientific">Asparagus officinalis</name>
    <name type="common">Garden asparagus</name>
    <dbReference type="NCBI Taxonomy" id="4686"/>
    <lineage>
        <taxon>Eukaryota</taxon>
        <taxon>Viridiplantae</taxon>
        <taxon>Streptophyta</taxon>
        <taxon>Embryophyta</taxon>
        <taxon>Tracheophyta</taxon>
        <taxon>Spermatophyta</taxon>
        <taxon>Magnoliopsida</taxon>
        <taxon>Liliopsida</taxon>
        <taxon>Asparagales</taxon>
        <taxon>Asparagaceae</taxon>
        <taxon>Asparagoideae</taxon>
        <taxon>Asparagus</taxon>
    </lineage>
</organism>
<comment type="subcellular location">
    <subcellularLocation>
        <location evidence="1">Golgi apparatus membrane</location>
        <topology evidence="1">Single-pass type II membrane protein</topology>
    </subcellularLocation>
</comment>
<evidence type="ECO:0000256" key="7">
    <source>
        <dbReference type="ARBA" id="ARBA00023136"/>
    </source>
</evidence>
<feature type="domain" description="Trichome birefringence-like N-terminal" evidence="9">
    <location>
        <begin position="56"/>
        <end position="109"/>
    </location>
</feature>
<gene>
    <name evidence="10" type="ORF">A4U43_C03F9810</name>
</gene>
<evidence type="ECO:0000256" key="2">
    <source>
        <dbReference type="ARBA" id="ARBA00007727"/>
    </source>
</evidence>
<dbReference type="InterPro" id="IPR029962">
    <property type="entry name" value="TBL"/>
</dbReference>
<name>A0A5P1F9H8_ASPOF</name>
<dbReference type="GO" id="GO:1990538">
    <property type="term" value="F:xylan O-acetyltransferase activity"/>
    <property type="evidence" value="ECO:0007669"/>
    <property type="project" value="UniProtKB-ARBA"/>
</dbReference>
<keyword evidence="6" id="KW-0333">Golgi apparatus</keyword>
<evidence type="ECO:0000313" key="10">
    <source>
        <dbReference type="EMBL" id="ONK74754.1"/>
    </source>
</evidence>
<keyword evidence="7" id="KW-0472">Membrane</keyword>
<accession>A0A5P1F9H8</accession>
<evidence type="ECO:0000259" key="9">
    <source>
        <dbReference type="Pfam" id="PF14416"/>
    </source>
</evidence>
<dbReference type="GO" id="GO:0000139">
    <property type="term" value="C:Golgi membrane"/>
    <property type="evidence" value="ECO:0007669"/>
    <property type="project" value="UniProtKB-SubCell"/>
</dbReference>
<reference evidence="11" key="1">
    <citation type="journal article" date="2017" name="Nat. Commun.">
        <title>The asparagus genome sheds light on the origin and evolution of a young Y chromosome.</title>
        <authorList>
            <person name="Harkess A."/>
            <person name="Zhou J."/>
            <person name="Xu C."/>
            <person name="Bowers J.E."/>
            <person name="Van der Hulst R."/>
            <person name="Ayyampalayam S."/>
            <person name="Mercati F."/>
            <person name="Riccardi P."/>
            <person name="McKain M.R."/>
            <person name="Kakrana A."/>
            <person name="Tang H."/>
            <person name="Ray J."/>
            <person name="Groenendijk J."/>
            <person name="Arikit S."/>
            <person name="Mathioni S.M."/>
            <person name="Nakano M."/>
            <person name="Shan H."/>
            <person name="Telgmann-Rauber A."/>
            <person name="Kanno A."/>
            <person name="Yue Z."/>
            <person name="Chen H."/>
            <person name="Li W."/>
            <person name="Chen Y."/>
            <person name="Xu X."/>
            <person name="Zhang Y."/>
            <person name="Luo S."/>
            <person name="Chen H."/>
            <person name="Gao J."/>
            <person name="Mao Z."/>
            <person name="Pires J.C."/>
            <person name="Luo M."/>
            <person name="Kudrna D."/>
            <person name="Wing R.A."/>
            <person name="Meyers B.C."/>
            <person name="Yi K."/>
            <person name="Kong H."/>
            <person name="Lavrijsen P."/>
            <person name="Sunseri F."/>
            <person name="Falavigna A."/>
            <person name="Ye Y."/>
            <person name="Leebens-Mack J.H."/>
            <person name="Chen G."/>
        </authorList>
    </citation>
    <scope>NUCLEOTIDE SEQUENCE [LARGE SCALE GENOMIC DNA]</scope>
    <source>
        <strain evidence="11">cv. DH0086</strain>
    </source>
</reference>
<feature type="domain" description="Trichome birefringence-like C-terminal" evidence="8">
    <location>
        <begin position="114"/>
        <end position="388"/>
    </location>
</feature>
<evidence type="ECO:0000256" key="3">
    <source>
        <dbReference type="ARBA" id="ARBA00022692"/>
    </source>
</evidence>
<sequence>MAKKVKLEKKKCAASRNKNNNMLPKLTIGLLMGVLYLLTVANAQLPSLEDGIPENEKCDLFRGEWIPTTSAPSYTNTSCKFVYARWDCIKNRRPDTRYLYWRWKPHNCNLKKPDPKRFLNGMRDKSLAMVGDSLLRNQMQSLLCLLSKAEESVDTYYSGAYKSMRWHFRSYNFTLTEYWAPFLLQAESLSKRKSKIYLDTLESTWTTEYHRHDYIILSAGPWFSTPTIMMENNTIVGCHSCKSEFKELGSFYPYRRALQMAFNFITTTDHKPLVVYRTWSPEHFEYGEWYSGGLCNRTVPYKEGEYNDTRTGHGNYAIDIEEFNKAAAAGSKKGIHMKLLDVYHLSLLRADGHPGPYVKYPLEKNANDCLHWCLPGAIDTWNELMMEMMLNEVDKSLKDNF</sequence>
<dbReference type="AlphaFoldDB" id="A0A5P1F9H8"/>
<dbReference type="OrthoDB" id="630188at2759"/>
<evidence type="ECO:0000256" key="5">
    <source>
        <dbReference type="ARBA" id="ARBA00022989"/>
    </source>
</evidence>
<protein>
    <submittedName>
        <fullName evidence="10">Uncharacterized protein</fullName>
    </submittedName>
</protein>
<dbReference type="Pfam" id="PF14416">
    <property type="entry name" value="PMR5N"/>
    <property type="match status" value="1"/>
</dbReference>
<evidence type="ECO:0000256" key="1">
    <source>
        <dbReference type="ARBA" id="ARBA00004323"/>
    </source>
</evidence>
<dbReference type="OMA" id="MMENNTI"/>
<dbReference type="InterPro" id="IPR026057">
    <property type="entry name" value="TBL_C"/>
</dbReference>
<dbReference type="EMBL" id="CM007383">
    <property type="protein sequence ID" value="ONK74754.1"/>
    <property type="molecule type" value="Genomic_DNA"/>
</dbReference>
<proteinExistence type="inferred from homology"/>
<keyword evidence="5" id="KW-1133">Transmembrane helix</keyword>
<comment type="similarity">
    <text evidence="2">Belongs to the PC-esterase family. TBL subfamily.</text>
</comment>
<dbReference type="Pfam" id="PF13839">
    <property type="entry name" value="PC-Esterase"/>
    <property type="match status" value="1"/>
</dbReference>
<dbReference type="Proteomes" id="UP000243459">
    <property type="component" value="Chromosome 3"/>
</dbReference>